<gene>
    <name evidence="1" type="ORF">EXM22_03825</name>
</gene>
<dbReference type="EMBL" id="CP036150">
    <property type="protein sequence ID" value="QEN07157.1"/>
    <property type="molecule type" value="Genomic_DNA"/>
</dbReference>
<dbReference type="AlphaFoldDB" id="A0A5C1QI10"/>
<reference evidence="1 2" key="1">
    <citation type="submission" date="2019-02" db="EMBL/GenBank/DDBJ databases">
        <title>Complete Genome Sequence and Methylome Analysis of free living Spirochaetas.</title>
        <authorList>
            <person name="Fomenkov A."/>
            <person name="Dubinina G."/>
            <person name="Leshcheva N."/>
            <person name="Mikheeva N."/>
            <person name="Grabovich M."/>
            <person name="Vincze T."/>
            <person name="Roberts R.J."/>
        </authorList>
    </citation>
    <scope>NUCLEOTIDE SEQUENCE [LARGE SCALE GENOMIC DNA]</scope>
    <source>
        <strain evidence="1 2">K2</strain>
    </source>
</reference>
<keyword evidence="2" id="KW-1185">Reference proteome</keyword>
<organism evidence="1 2">
    <name type="scientific">Oceanispirochaeta crateris</name>
    <dbReference type="NCBI Taxonomy" id="2518645"/>
    <lineage>
        <taxon>Bacteria</taxon>
        <taxon>Pseudomonadati</taxon>
        <taxon>Spirochaetota</taxon>
        <taxon>Spirochaetia</taxon>
        <taxon>Spirochaetales</taxon>
        <taxon>Spirochaetaceae</taxon>
        <taxon>Oceanispirochaeta</taxon>
    </lineage>
</organism>
<proteinExistence type="predicted"/>
<protein>
    <submittedName>
        <fullName evidence="1">Uncharacterized protein</fullName>
    </submittedName>
</protein>
<evidence type="ECO:0000313" key="2">
    <source>
        <dbReference type="Proteomes" id="UP000324209"/>
    </source>
</evidence>
<name>A0A5C1QI10_9SPIO</name>
<dbReference type="RefSeq" id="WP_149485239.1">
    <property type="nucleotide sequence ID" value="NZ_CP036150.1"/>
</dbReference>
<dbReference type="KEGG" id="ock:EXM22_03825"/>
<evidence type="ECO:0000313" key="1">
    <source>
        <dbReference type="EMBL" id="QEN07157.1"/>
    </source>
</evidence>
<accession>A0A5C1QI10</accession>
<dbReference type="Proteomes" id="UP000324209">
    <property type="component" value="Chromosome"/>
</dbReference>
<sequence>MSRIIKKTLNKYFLMSSDNPEKEELSQFLKKNIYSPVILTKCDFLPPDNPLKKEAIILSDAFEALTNGMHNDELLNDLSLIPPTSLLAPWKTFILAVDAFYRNEEDLCLDLVKSIEAESAPSAFKPLFLNIMKKRTIPDEWSKLAAAILENNRELSDSLNLIKDSSEIEDVLLDTAEMVIKIISREDSETALKIMIWCLEHLQESEMLSDKALTKVKKLFGDQEGYRLAALTSLSFDPDRSLVYWLHSLIAYLEQRNTKISFVKAYLNIISDTAESVKLEFELTDEYIMLLTSLISELSVNLYHIYPEIQGTSVLSNDPFQDIFLLAGKNSAPLHPRKTRDSVKSAIQLELFAI</sequence>
<dbReference type="OrthoDB" id="371224at2"/>